<dbReference type="SMART" id="SM00409">
    <property type="entry name" value="IG"/>
    <property type="match status" value="2"/>
</dbReference>
<name>A0A8C6UYL4_9GOBI</name>
<dbReference type="Pfam" id="PF13895">
    <property type="entry name" value="Ig_2"/>
    <property type="match status" value="1"/>
</dbReference>
<evidence type="ECO:0000256" key="3">
    <source>
        <dbReference type="SAM" id="MobiDB-lite"/>
    </source>
</evidence>
<evidence type="ECO:0000313" key="5">
    <source>
        <dbReference type="Ensembl" id="ENSNMLP00000041293.1"/>
    </source>
</evidence>
<dbReference type="InterPro" id="IPR036179">
    <property type="entry name" value="Ig-like_dom_sf"/>
</dbReference>
<dbReference type="GO" id="GO:0004888">
    <property type="term" value="F:transmembrane signaling receptor activity"/>
    <property type="evidence" value="ECO:0007669"/>
    <property type="project" value="TreeGrafter"/>
</dbReference>
<protein>
    <recommendedName>
        <fullName evidence="4">Immunoglobulin domain-containing protein</fullName>
    </recommendedName>
</protein>
<keyword evidence="6" id="KW-1185">Reference proteome</keyword>
<dbReference type="PANTHER" id="PTHR11481">
    <property type="entry name" value="IMMUNOGLOBULIN FC RECEPTOR"/>
    <property type="match status" value="1"/>
</dbReference>
<dbReference type="InterPro" id="IPR003599">
    <property type="entry name" value="Ig_sub"/>
</dbReference>
<sequence>MTLSPDQSQFFRGNSVSFSCGASGPWTVRRNSSGRYNQLCSDFGDVHHKSSCSLDRLFLQDSGQYWCETNRGLVGYRGVGWLLGVFSDRGILLQIPVRPVSVGDSVFLLCQRDSGPALPARFYRDGLLLPEQPAGHTMSLQQVAMSDSGLYQCESGGQRSESSRLRVHSGQSHRPGISSSTLTHPAALHIYTGFGLCRKYNGL</sequence>
<evidence type="ECO:0000259" key="4">
    <source>
        <dbReference type="SMART" id="SM00409"/>
    </source>
</evidence>
<dbReference type="AlphaFoldDB" id="A0A8C6UYL4"/>
<dbReference type="GO" id="GO:0009897">
    <property type="term" value="C:external side of plasma membrane"/>
    <property type="evidence" value="ECO:0007669"/>
    <property type="project" value="TreeGrafter"/>
</dbReference>
<evidence type="ECO:0000313" key="6">
    <source>
        <dbReference type="Proteomes" id="UP000694523"/>
    </source>
</evidence>
<keyword evidence="1" id="KW-0732">Signal</keyword>
<feature type="domain" description="Immunoglobulin" evidence="4">
    <location>
        <begin position="95"/>
        <end position="168"/>
    </location>
</feature>
<accession>A0A8C6UYL4</accession>
<evidence type="ECO:0000256" key="1">
    <source>
        <dbReference type="ARBA" id="ARBA00022729"/>
    </source>
</evidence>
<evidence type="ECO:0000256" key="2">
    <source>
        <dbReference type="ARBA" id="ARBA00023157"/>
    </source>
</evidence>
<reference evidence="5" key="1">
    <citation type="submission" date="2025-08" db="UniProtKB">
        <authorList>
            <consortium name="Ensembl"/>
        </authorList>
    </citation>
    <scope>IDENTIFICATION</scope>
</reference>
<keyword evidence="2" id="KW-1015">Disulfide bond</keyword>
<feature type="compositionally biased region" description="Polar residues" evidence="3">
    <location>
        <begin position="169"/>
        <end position="180"/>
    </location>
</feature>
<dbReference type="GO" id="GO:0006955">
    <property type="term" value="P:immune response"/>
    <property type="evidence" value="ECO:0007669"/>
    <property type="project" value="TreeGrafter"/>
</dbReference>
<dbReference type="PANTHER" id="PTHR11481:SF64">
    <property type="entry name" value="FC RECEPTOR-LIKE PROTEIN 4"/>
    <property type="match status" value="1"/>
</dbReference>
<dbReference type="GO" id="GO:0007166">
    <property type="term" value="P:cell surface receptor signaling pathway"/>
    <property type="evidence" value="ECO:0007669"/>
    <property type="project" value="TreeGrafter"/>
</dbReference>
<dbReference type="Proteomes" id="UP000694523">
    <property type="component" value="Unplaced"/>
</dbReference>
<organism evidence="5 6">
    <name type="scientific">Neogobius melanostomus</name>
    <name type="common">round goby</name>
    <dbReference type="NCBI Taxonomy" id="47308"/>
    <lineage>
        <taxon>Eukaryota</taxon>
        <taxon>Metazoa</taxon>
        <taxon>Chordata</taxon>
        <taxon>Craniata</taxon>
        <taxon>Vertebrata</taxon>
        <taxon>Euteleostomi</taxon>
        <taxon>Actinopterygii</taxon>
        <taxon>Neopterygii</taxon>
        <taxon>Teleostei</taxon>
        <taxon>Neoteleostei</taxon>
        <taxon>Acanthomorphata</taxon>
        <taxon>Gobiaria</taxon>
        <taxon>Gobiiformes</taxon>
        <taxon>Gobioidei</taxon>
        <taxon>Gobiidae</taxon>
        <taxon>Benthophilinae</taxon>
        <taxon>Neogobiini</taxon>
        <taxon>Neogobius</taxon>
    </lineage>
</organism>
<dbReference type="InterPro" id="IPR013783">
    <property type="entry name" value="Ig-like_fold"/>
</dbReference>
<dbReference type="SUPFAM" id="SSF48726">
    <property type="entry name" value="Immunoglobulin"/>
    <property type="match status" value="2"/>
</dbReference>
<feature type="domain" description="Immunoglobulin" evidence="4">
    <location>
        <begin position="5"/>
        <end position="86"/>
    </location>
</feature>
<proteinExistence type="predicted"/>
<dbReference type="Ensembl" id="ENSNMLT00000045901.1">
    <property type="protein sequence ID" value="ENSNMLP00000041293.1"/>
    <property type="gene ID" value="ENSNMLG00000025281.1"/>
</dbReference>
<reference evidence="5" key="2">
    <citation type="submission" date="2025-09" db="UniProtKB">
        <authorList>
            <consortium name="Ensembl"/>
        </authorList>
    </citation>
    <scope>IDENTIFICATION</scope>
</reference>
<dbReference type="Gene3D" id="2.60.40.10">
    <property type="entry name" value="Immunoglobulins"/>
    <property type="match status" value="2"/>
</dbReference>
<dbReference type="InterPro" id="IPR050488">
    <property type="entry name" value="Ig_Fc_receptor"/>
</dbReference>
<feature type="region of interest" description="Disordered" evidence="3">
    <location>
        <begin position="160"/>
        <end position="180"/>
    </location>
</feature>